<dbReference type="AlphaFoldDB" id="A0A914LWY1"/>
<accession>A0A914LWY1</accession>
<evidence type="ECO:0000313" key="1">
    <source>
        <dbReference type="Proteomes" id="UP000887563"/>
    </source>
</evidence>
<protein>
    <submittedName>
        <fullName evidence="2">F-box domain-containing protein</fullName>
    </submittedName>
</protein>
<dbReference type="Proteomes" id="UP000887563">
    <property type="component" value="Unplaced"/>
</dbReference>
<keyword evidence="1" id="KW-1185">Reference proteome</keyword>
<evidence type="ECO:0000313" key="2">
    <source>
        <dbReference type="WBParaSite" id="Minc3s00988g19601"/>
    </source>
</evidence>
<name>A0A914LWY1_MELIC</name>
<reference evidence="2" key="1">
    <citation type="submission" date="2022-11" db="UniProtKB">
        <authorList>
            <consortium name="WormBaseParasite"/>
        </authorList>
    </citation>
    <scope>IDENTIFICATION</scope>
</reference>
<sequence length="92" mass="11026">MLYYFPNETKLDIFKCLSYQQLLAFKLTNVYFRDFINKYEGNLAKEKFEKISIGNLIGGMKISRKFIKQVAYTFDFSLTEEPEEKVFNIFKH</sequence>
<organism evidence="1 2">
    <name type="scientific">Meloidogyne incognita</name>
    <name type="common">Southern root-knot nematode worm</name>
    <name type="synonym">Oxyuris incognita</name>
    <dbReference type="NCBI Taxonomy" id="6306"/>
    <lineage>
        <taxon>Eukaryota</taxon>
        <taxon>Metazoa</taxon>
        <taxon>Ecdysozoa</taxon>
        <taxon>Nematoda</taxon>
        <taxon>Chromadorea</taxon>
        <taxon>Rhabditida</taxon>
        <taxon>Tylenchina</taxon>
        <taxon>Tylenchomorpha</taxon>
        <taxon>Tylenchoidea</taxon>
        <taxon>Meloidogynidae</taxon>
        <taxon>Meloidogyninae</taxon>
        <taxon>Meloidogyne</taxon>
        <taxon>Meloidogyne incognita group</taxon>
    </lineage>
</organism>
<proteinExistence type="predicted"/>
<dbReference type="WBParaSite" id="Minc3s00988g19601">
    <property type="protein sequence ID" value="Minc3s00988g19601"/>
    <property type="gene ID" value="Minc3s00988g19601"/>
</dbReference>